<dbReference type="Proteomes" id="UP001085076">
    <property type="component" value="Miscellaneous, Linkage group lg08"/>
</dbReference>
<accession>A0A9D5H5Y3</accession>
<name>A0A9D5H5Y3_9LILI</name>
<dbReference type="AlphaFoldDB" id="A0A9D5H5Y3"/>
<evidence type="ECO:0008006" key="3">
    <source>
        <dbReference type="Google" id="ProtNLM"/>
    </source>
</evidence>
<dbReference type="PANTHER" id="PTHR32094:SF5">
    <property type="entry name" value="FANCONI ANEMIA GROUP E PROTEIN"/>
    <property type="match status" value="1"/>
</dbReference>
<protein>
    <recommendedName>
        <fullName evidence="3">Fanconi Anaemia group E protein C-terminal domain-containing protein</fullName>
    </recommendedName>
</protein>
<dbReference type="GO" id="GO:0036297">
    <property type="term" value="P:interstrand cross-link repair"/>
    <property type="evidence" value="ECO:0007669"/>
    <property type="project" value="InterPro"/>
</dbReference>
<dbReference type="Gene3D" id="1.25.40.480">
    <property type="match status" value="1"/>
</dbReference>
<organism evidence="1 2">
    <name type="scientific">Dioscorea zingiberensis</name>
    <dbReference type="NCBI Taxonomy" id="325984"/>
    <lineage>
        <taxon>Eukaryota</taxon>
        <taxon>Viridiplantae</taxon>
        <taxon>Streptophyta</taxon>
        <taxon>Embryophyta</taxon>
        <taxon>Tracheophyta</taxon>
        <taxon>Spermatophyta</taxon>
        <taxon>Magnoliopsida</taxon>
        <taxon>Liliopsida</taxon>
        <taxon>Dioscoreales</taxon>
        <taxon>Dioscoreaceae</taxon>
        <taxon>Dioscorea</taxon>
    </lineage>
</organism>
<dbReference type="PANTHER" id="PTHR32094">
    <property type="entry name" value="FANCONI ANEMIA GROUP E PROTEIN"/>
    <property type="match status" value="1"/>
</dbReference>
<reference evidence="1" key="2">
    <citation type="journal article" date="2022" name="Hortic Res">
        <title>The genome of Dioscorea zingiberensis sheds light on the biosynthesis, origin and evolution of the medicinally important diosgenin saponins.</title>
        <authorList>
            <person name="Li Y."/>
            <person name="Tan C."/>
            <person name="Li Z."/>
            <person name="Guo J."/>
            <person name="Li S."/>
            <person name="Chen X."/>
            <person name="Wang C."/>
            <person name="Dai X."/>
            <person name="Yang H."/>
            <person name="Song W."/>
            <person name="Hou L."/>
            <person name="Xu J."/>
            <person name="Tong Z."/>
            <person name="Xu A."/>
            <person name="Yuan X."/>
            <person name="Wang W."/>
            <person name="Yang Q."/>
            <person name="Chen L."/>
            <person name="Sun Z."/>
            <person name="Wang K."/>
            <person name="Pan B."/>
            <person name="Chen J."/>
            <person name="Bao Y."/>
            <person name="Liu F."/>
            <person name="Qi X."/>
            <person name="Gang D.R."/>
            <person name="Wen J."/>
            <person name="Li J."/>
        </authorList>
    </citation>
    <scope>NUCLEOTIDE SEQUENCE</scope>
    <source>
        <strain evidence="1">Dzin_1.0</strain>
    </source>
</reference>
<sequence length="480" mass="53780">MEQWLPLFNIFLNSPSPVGEASLWFQGGLQPSLSTSSFLSLLLSPSPTPQQRSPPNSIFFLTLPSLVQARILSFFSSEHRRFSRSLLRTLAARVLHSGRSDFWVRRAARNLFDVLPLDVSDSLEPSRVVELEENGDEFAFLPNWLRDHAASTTPLLPWLPLSPKHLHSKLHVKDQAFRKNAHRTMDFGSESVGRNQDNEMEEFSRHLDALGREKALALRAEFLALNSTSKAMLICEEIRKLCVDYGANNWATILGLIEPWEADDETVSLLLSNLSTENDINATGWPAYVLCSFVLPKYLTLNSPASRVLLSVTIGFCKLHPTAAVDALLFPLTLRKEGINVVLSDVLSRIIKECLNPMHVSAFCQRLVCGEGDDKECICLPCHQDRLSNELVWTESLFVLFQHILNLDVWLTPDTVDMLVSVIAENAGKFSKSLKFGNFLLCLVTKCGNASKMHKDSLEKVAKQTDTFVTKSILSKLSDL</sequence>
<dbReference type="InterPro" id="IPR039685">
    <property type="entry name" value="FANCE"/>
</dbReference>
<evidence type="ECO:0000313" key="2">
    <source>
        <dbReference type="Proteomes" id="UP001085076"/>
    </source>
</evidence>
<dbReference type="EMBL" id="JAGGNH010000008">
    <property type="protein sequence ID" value="KAJ0964458.1"/>
    <property type="molecule type" value="Genomic_DNA"/>
</dbReference>
<dbReference type="GO" id="GO:0043240">
    <property type="term" value="C:Fanconi anaemia nuclear complex"/>
    <property type="evidence" value="ECO:0007669"/>
    <property type="project" value="InterPro"/>
</dbReference>
<keyword evidence="2" id="KW-1185">Reference proteome</keyword>
<gene>
    <name evidence="1" type="ORF">J5N97_025596</name>
</gene>
<comment type="caution">
    <text evidence="1">The sequence shown here is derived from an EMBL/GenBank/DDBJ whole genome shotgun (WGS) entry which is preliminary data.</text>
</comment>
<evidence type="ECO:0000313" key="1">
    <source>
        <dbReference type="EMBL" id="KAJ0964458.1"/>
    </source>
</evidence>
<proteinExistence type="predicted"/>
<dbReference type="OrthoDB" id="2449818at2759"/>
<reference evidence="1" key="1">
    <citation type="submission" date="2021-03" db="EMBL/GenBank/DDBJ databases">
        <authorList>
            <person name="Li Z."/>
            <person name="Yang C."/>
        </authorList>
    </citation>
    <scope>NUCLEOTIDE SEQUENCE</scope>
    <source>
        <strain evidence="1">Dzin_1.0</strain>
        <tissue evidence="1">Leaf</tissue>
    </source>
</reference>